<gene>
    <name evidence="2" type="ORF">EYF70_27480</name>
    <name evidence="1" type="ORF">GCM10007387_03260</name>
</gene>
<dbReference type="EMBL" id="BMWV01000001">
    <property type="protein sequence ID" value="GGY25016.1"/>
    <property type="molecule type" value="Genomic_DNA"/>
</dbReference>
<dbReference type="RefSeq" id="WP_131148208.1">
    <property type="nucleotide sequence ID" value="NZ_BMWV01000001.1"/>
</dbReference>
<protein>
    <submittedName>
        <fullName evidence="1">Uncharacterized protein</fullName>
    </submittedName>
</protein>
<dbReference type="OrthoDB" id="9793120at2"/>
<evidence type="ECO:0000313" key="2">
    <source>
        <dbReference type="EMBL" id="QBI04143.1"/>
    </source>
</evidence>
<keyword evidence="3" id="KW-1185">Reference proteome</keyword>
<name>A0A411X5I0_9BURK</name>
<dbReference type="Proteomes" id="UP000292307">
    <property type="component" value="Chromosome"/>
</dbReference>
<dbReference type="EMBL" id="CP036401">
    <property type="protein sequence ID" value="QBI04143.1"/>
    <property type="molecule type" value="Genomic_DNA"/>
</dbReference>
<reference evidence="1" key="3">
    <citation type="submission" date="2022-12" db="EMBL/GenBank/DDBJ databases">
        <authorList>
            <person name="Sun Q."/>
            <person name="Kim S."/>
        </authorList>
    </citation>
    <scope>NUCLEOTIDE SEQUENCE</scope>
    <source>
        <strain evidence="1">KCTC 12343</strain>
    </source>
</reference>
<dbReference type="Proteomes" id="UP000628442">
    <property type="component" value="Unassembled WGS sequence"/>
</dbReference>
<evidence type="ECO:0000313" key="3">
    <source>
        <dbReference type="Proteomes" id="UP000292307"/>
    </source>
</evidence>
<dbReference type="AlphaFoldDB" id="A0A411X5I0"/>
<proteinExistence type="predicted"/>
<accession>A0A411X5I0</accession>
<sequence length="237" mass="26839">MQLRDVLIRLDFEEDWATMTDQLPGYYFNFGNLKLSATQVTNLYLQPVFFISGMIITPRSITEISSDIPVEVESFEQGVAWIVYLLGEKFIPFKTTSWVDDGRRWSEHLPWERSRKAFEGRPQCSVERDWFRVAAKKIRNHASAAGASDMIIFRFDGEVLSIEMPGTHLAMPAQGKAWDSEYSLAATRMSALAKRIMGTTVYLGVWKGQLQIDRCCYPILPRADDADAGSTAKADPP</sequence>
<evidence type="ECO:0000313" key="4">
    <source>
        <dbReference type="Proteomes" id="UP000628442"/>
    </source>
</evidence>
<reference evidence="2 3" key="2">
    <citation type="submission" date="2019-02" db="EMBL/GenBank/DDBJ databases">
        <title>Draft Genome Sequences of Six Type Strains of the Genus Massilia.</title>
        <authorList>
            <person name="Miess H."/>
            <person name="Frediansyhah A."/>
            <person name="Gross H."/>
        </authorList>
    </citation>
    <scope>NUCLEOTIDE SEQUENCE [LARGE SCALE GENOMIC DNA]</scope>
    <source>
        <strain evidence="2 3">DSM 17472</strain>
    </source>
</reference>
<organism evidence="1 4">
    <name type="scientific">Pseudoduganella albidiflava</name>
    <dbReference type="NCBI Taxonomy" id="321983"/>
    <lineage>
        <taxon>Bacteria</taxon>
        <taxon>Pseudomonadati</taxon>
        <taxon>Pseudomonadota</taxon>
        <taxon>Betaproteobacteria</taxon>
        <taxon>Burkholderiales</taxon>
        <taxon>Oxalobacteraceae</taxon>
        <taxon>Telluria group</taxon>
        <taxon>Pseudoduganella</taxon>
    </lineage>
</organism>
<reference evidence="1" key="1">
    <citation type="journal article" date="2014" name="Int. J. Syst. Evol. Microbiol.">
        <title>Complete genome sequence of Corynebacterium casei LMG S-19264T (=DSM 44701T), isolated from a smear-ripened cheese.</title>
        <authorList>
            <consortium name="US DOE Joint Genome Institute (JGI-PGF)"/>
            <person name="Walter F."/>
            <person name="Albersmeier A."/>
            <person name="Kalinowski J."/>
            <person name="Ruckert C."/>
        </authorList>
    </citation>
    <scope>NUCLEOTIDE SEQUENCE</scope>
    <source>
        <strain evidence="1">KCTC 12343</strain>
    </source>
</reference>
<evidence type="ECO:0000313" key="1">
    <source>
        <dbReference type="EMBL" id="GGY25016.1"/>
    </source>
</evidence>